<sequence length="236" mass="28023">MAQKINPISFRLGTAQVWSSTLQIYGKSFKSYFPIVNNQLKLHNFLSRYFQLNDFQLNYYEWKMYKNKTLLNIYFSPSFTNKNINLIFLKKLFVLFSKWFPSDFFVYFHLNLKWALSPKFLLLYAKYLLLQKTPPKKIMRSLCKFLLDQLNSTKITYFKFGLHKTKLVGFKIRLAGRFEGSNQMAKIFEQTVDHLSLTNLSSFVEYSTAEIHTKLGTCGIQIWLFYSPKKYLNDCT</sequence>
<name>A0A7M1VIB1_SARSK</name>
<dbReference type="RefSeq" id="YP_010027336.1">
    <property type="nucleotide sequence ID" value="NC_053772.1"/>
</dbReference>
<dbReference type="EMBL" id="MT032181">
    <property type="protein sequence ID" value="QOS04457.1"/>
    <property type="molecule type" value="Genomic_DNA"/>
</dbReference>
<keyword evidence="2 4" id="KW-0689">Ribosomal protein</keyword>
<organism evidence="4">
    <name type="scientific">Sarcopeltis skottsbergii</name>
    <name type="common">Red alga</name>
    <name type="synonym">Gigartina skottsbergii</name>
    <dbReference type="NCBI Taxonomy" id="2765380"/>
    <lineage>
        <taxon>Eukaryota</taxon>
        <taxon>Rhodophyta</taxon>
        <taxon>Florideophyceae</taxon>
        <taxon>Rhodymeniophycidae</taxon>
        <taxon>Gigartinales</taxon>
        <taxon>Gigartinaceae</taxon>
        <taxon>Sarcopeltis</taxon>
    </lineage>
</organism>
<dbReference type="SUPFAM" id="SSF54821">
    <property type="entry name" value="Ribosomal protein S3 C-terminal domain"/>
    <property type="match status" value="1"/>
</dbReference>
<reference evidence="4" key="1">
    <citation type="journal article" date="2020" name="Phytotaxa">
        <title>Sarcopeltis gen. nov. (Gigartinaceae, Rhodophyta), with S. skottsbergii comb. nov. from southern South America and S. antarctica sp. nov. from the Antarctic Peninsula.</title>
        <authorList>
            <person name="Hughey J.R."/>
            <person name="Leister G.L."/>
            <person name="Gabrielson P.W."/>
            <person name="Hommersand M.H."/>
        </authorList>
    </citation>
    <scope>NUCLEOTIDE SEQUENCE</scope>
</reference>
<proteinExistence type="inferred from homology"/>
<protein>
    <submittedName>
        <fullName evidence="4">Ribosomal protein S3</fullName>
    </submittedName>
</protein>
<dbReference type="GO" id="GO:0005840">
    <property type="term" value="C:ribosome"/>
    <property type="evidence" value="ECO:0007669"/>
    <property type="project" value="UniProtKB-KW"/>
</dbReference>
<keyword evidence="4" id="KW-0496">Mitochondrion</keyword>
<gene>
    <name evidence="4" type="primary">rps3</name>
</gene>
<dbReference type="InterPro" id="IPR009019">
    <property type="entry name" value="KH_sf_prok-type"/>
</dbReference>
<evidence type="ECO:0000256" key="3">
    <source>
        <dbReference type="ARBA" id="ARBA00023274"/>
    </source>
</evidence>
<comment type="similarity">
    <text evidence="1">Belongs to the universal ribosomal protein uS3 family.</text>
</comment>
<dbReference type="GO" id="GO:0003723">
    <property type="term" value="F:RNA binding"/>
    <property type="evidence" value="ECO:0007669"/>
    <property type="project" value="InterPro"/>
</dbReference>
<evidence type="ECO:0000313" key="4">
    <source>
        <dbReference type="EMBL" id="QOS04457.1"/>
    </source>
</evidence>
<evidence type="ECO:0000256" key="1">
    <source>
        <dbReference type="ARBA" id="ARBA00010761"/>
    </source>
</evidence>
<dbReference type="GeneID" id="63369349"/>
<dbReference type="InterPro" id="IPR036419">
    <property type="entry name" value="Ribosomal_S3_C_sf"/>
</dbReference>
<keyword evidence="3" id="KW-0687">Ribonucleoprotein</keyword>
<dbReference type="AlphaFoldDB" id="A0A7M1VIB1"/>
<dbReference type="Gene3D" id="3.30.1140.32">
    <property type="entry name" value="Ribosomal protein S3, C-terminal domain"/>
    <property type="match status" value="1"/>
</dbReference>
<geneLocation type="mitochondrion" evidence="4"/>
<evidence type="ECO:0000256" key="2">
    <source>
        <dbReference type="ARBA" id="ARBA00022980"/>
    </source>
</evidence>
<accession>A0A7M1VIB1</accession>
<dbReference type="SUPFAM" id="SSF54814">
    <property type="entry name" value="Prokaryotic type KH domain (KH-domain type II)"/>
    <property type="match status" value="1"/>
</dbReference>
<dbReference type="GO" id="GO:1990904">
    <property type="term" value="C:ribonucleoprotein complex"/>
    <property type="evidence" value="ECO:0007669"/>
    <property type="project" value="UniProtKB-KW"/>
</dbReference>